<dbReference type="SUPFAM" id="SSF51395">
    <property type="entry name" value="FMN-linked oxidoreductases"/>
    <property type="match status" value="1"/>
</dbReference>
<protein>
    <submittedName>
        <fullName evidence="4">NADPH dehydrogenase</fullName>
        <ecNumber evidence="4">1.6.99.1</ecNumber>
    </submittedName>
</protein>
<dbReference type="GO" id="GO:0003959">
    <property type="term" value="F:NADPH dehydrogenase activity"/>
    <property type="evidence" value="ECO:0007669"/>
    <property type="project" value="UniProtKB-EC"/>
</dbReference>
<dbReference type="PANTHER" id="PTHR43656">
    <property type="entry name" value="BINDING OXIDOREDUCTASE, PUTATIVE (AFU_ORTHOLOGUE AFUA_2G08260)-RELATED"/>
    <property type="match status" value="1"/>
</dbReference>
<dbReference type="PANTHER" id="PTHR43656:SF2">
    <property type="entry name" value="BINDING OXIDOREDUCTASE, PUTATIVE (AFU_ORTHOLOGUE AFUA_2G08260)-RELATED"/>
    <property type="match status" value="1"/>
</dbReference>
<name>A0A517SVC2_9BACT</name>
<evidence type="ECO:0000313" key="4">
    <source>
        <dbReference type="EMBL" id="QDT60060.1"/>
    </source>
</evidence>
<proteinExistence type="predicted"/>
<evidence type="ECO:0000313" key="5">
    <source>
        <dbReference type="Proteomes" id="UP000315003"/>
    </source>
</evidence>
<dbReference type="RefSeq" id="WP_145272314.1">
    <property type="nucleotide sequence ID" value="NZ_CP036272.1"/>
</dbReference>
<accession>A0A517SVC2</accession>
<dbReference type="InterPro" id="IPR051799">
    <property type="entry name" value="NADH_flavin_oxidoreductase"/>
</dbReference>
<dbReference type="InterPro" id="IPR001155">
    <property type="entry name" value="OxRdtase_FMN_N"/>
</dbReference>
<dbReference type="Gene3D" id="3.20.20.70">
    <property type="entry name" value="Aldolase class I"/>
    <property type="match status" value="1"/>
</dbReference>
<dbReference type="GO" id="GO:0010181">
    <property type="term" value="F:FMN binding"/>
    <property type="evidence" value="ECO:0007669"/>
    <property type="project" value="InterPro"/>
</dbReference>
<gene>
    <name evidence="4" type="primary">namA</name>
    <name evidence="4" type="ORF">SV7mr_25770</name>
</gene>
<dbReference type="OrthoDB" id="9772736at2"/>
<keyword evidence="5" id="KW-1185">Reference proteome</keyword>
<dbReference type="Pfam" id="PF00724">
    <property type="entry name" value="Oxidored_FMN"/>
    <property type="match status" value="1"/>
</dbReference>
<reference evidence="4 5" key="1">
    <citation type="submission" date="2019-02" db="EMBL/GenBank/DDBJ databases">
        <title>Deep-cultivation of Planctomycetes and their phenomic and genomic characterization uncovers novel biology.</title>
        <authorList>
            <person name="Wiegand S."/>
            <person name="Jogler M."/>
            <person name="Boedeker C."/>
            <person name="Pinto D."/>
            <person name="Vollmers J."/>
            <person name="Rivas-Marin E."/>
            <person name="Kohn T."/>
            <person name="Peeters S.H."/>
            <person name="Heuer A."/>
            <person name="Rast P."/>
            <person name="Oberbeckmann S."/>
            <person name="Bunk B."/>
            <person name="Jeske O."/>
            <person name="Meyerdierks A."/>
            <person name="Storesund J.E."/>
            <person name="Kallscheuer N."/>
            <person name="Luecker S."/>
            <person name="Lage O.M."/>
            <person name="Pohl T."/>
            <person name="Merkel B.J."/>
            <person name="Hornburger P."/>
            <person name="Mueller R.-W."/>
            <person name="Bruemmer F."/>
            <person name="Labrenz M."/>
            <person name="Spormann A.M."/>
            <person name="Op den Camp H."/>
            <person name="Overmann J."/>
            <person name="Amann R."/>
            <person name="Jetten M.S.M."/>
            <person name="Mascher T."/>
            <person name="Medema M.H."/>
            <person name="Devos D.P."/>
            <person name="Kaster A.-K."/>
            <person name="Ovreas L."/>
            <person name="Rohde M."/>
            <person name="Galperin M.Y."/>
            <person name="Jogler C."/>
        </authorList>
    </citation>
    <scope>NUCLEOTIDE SEQUENCE [LARGE SCALE GENOMIC DNA]</scope>
    <source>
        <strain evidence="4 5">SV_7m_r</strain>
    </source>
</reference>
<keyword evidence="2 4" id="KW-0560">Oxidoreductase</keyword>
<dbReference type="EC" id="1.6.99.1" evidence="4"/>
<dbReference type="EMBL" id="CP036272">
    <property type="protein sequence ID" value="QDT60060.1"/>
    <property type="molecule type" value="Genomic_DNA"/>
</dbReference>
<evidence type="ECO:0000259" key="3">
    <source>
        <dbReference type="Pfam" id="PF00724"/>
    </source>
</evidence>
<evidence type="ECO:0000256" key="1">
    <source>
        <dbReference type="ARBA" id="ARBA00022630"/>
    </source>
</evidence>
<keyword evidence="1" id="KW-0285">Flavoprotein</keyword>
<sequence>MAKYPRVASLKTVDDFRGRLNDLDLRMPVQDRVEPGPDSVLAQPATVNGVSIGNRFCILPMEGWDGTTDGRPTDLTRRRWQNFGISGAKLIWGGEAVAVRHDGRANPNQLCMQGDNANEIAELHDLLIHAHQERFGDTEDLLVGLQLTHSGRYARPNQKAVAEPRAVQRNPALDDRVGVVDSSGLISDDELKSLIEDFVRSAVEAQKIGFRFVDVKHCHGYLGHELLSGMDRPGPFGGSFENRTRFLREIVAGIRAEAPGLEIGVRFSLFDFVPFVTGDDSVGTPDQRGDSRLHFGCTHDGLGIDLETPVRFVQLLDSLGIRLICTTAGSPYSTPHLQRPAFFPPSDGYQPPEDPLVGVDRQILATAALKQQCPDAFIVGSGYTYLQDWIGHVGQAVVDAGMADSIGLGRMVLSYPDLPADIIAGTQVQRKRICRTFSDCTTAPRKGMISGCYPLDPFYKQMPERTELAKLKKESTNMV</sequence>
<dbReference type="AlphaFoldDB" id="A0A517SVC2"/>
<evidence type="ECO:0000256" key="2">
    <source>
        <dbReference type="ARBA" id="ARBA00023002"/>
    </source>
</evidence>
<dbReference type="Proteomes" id="UP000315003">
    <property type="component" value="Chromosome"/>
</dbReference>
<dbReference type="InterPro" id="IPR013785">
    <property type="entry name" value="Aldolase_TIM"/>
</dbReference>
<feature type="domain" description="NADH:flavin oxidoreductase/NADH oxidase N-terminal" evidence="3">
    <location>
        <begin position="43"/>
        <end position="272"/>
    </location>
</feature>
<organism evidence="4 5">
    <name type="scientific">Stieleria bergensis</name>
    <dbReference type="NCBI Taxonomy" id="2528025"/>
    <lineage>
        <taxon>Bacteria</taxon>
        <taxon>Pseudomonadati</taxon>
        <taxon>Planctomycetota</taxon>
        <taxon>Planctomycetia</taxon>
        <taxon>Pirellulales</taxon>
        <taxon>Pirellulaceae</taxon>
        <taxon>Stieleria</taxon>
    </lineage>
</organism>